<dbReference type="OrthoDB" id="9793489at2"/>
<dbReference type="SUPFAM" id="SSF56601">
    <property type="entry name" value="beta-lactamase/transpeptidase-like"/>
    <property type="match status" value="1"/>
</dbReference>
<dbReference type="InterPro" id="IPR012338">
    <property type="entry name" value="Beta-lactam/transpept-like"/>
</dbReference>
<dbReference type="RefSeq" id="WP_114984625.1">
    <property type="nucleotide sequence ID" value="NZ_CP027806.1"/>
</dbReference>
<keyword evidence="5" id="KW-1185">Reference proteome</keyword>
<reference evidence="4 5" key="1">
    <citation type="submission" date="2018-03" db="EMBL/GenBank/DDBJ databases">
        <title>Phenotypic and genomic properties of Cyclonatronum proteinivorum gen. nov., sp. nov., a haloalkaliphilic bacteroidete from soda lakes possessing Na+-translocating rhodopsin.</title>
        <authorList>
            <person name="Toshchakov S.V."/>
            <person name="Korzhenkov A."/>
            <person name="Samarov N.I."/>
            <person name="Kublanov I.V."/>
            <person name="Muntyan M.S."/>
            <person name="Sorokin D.Y."/>
        </authorList>
    </citation>
    <scope>NUCLEOTIDE SEQUENCE [LARGE SCALE GENOMIC DNA]</scope>
    <source>
        <strain evidence="4 5">Omega</strain>
    </source>
</reference>
<sequence length="552" mass="60236">MKKTALFLTALWMAALIPAAGAQHLSEALETHITRMMSYEQIPGLALAVHEADGSVWFQNFGQMGLDDERPVTEHSLFEIGSVTKTFTGSLFLLLMEAHGFDGETSVNSLLEGSGLQLPDQESAPITLNHLMTHTSGLPRLPGNMTPADDRDPYKDYSTEQLKAYAAAVQPQRAPGEDWEYSNFTFMVLGFLAAYLENRDFDQLIREHLTEPLGMTRTLREVPEALQPDVAGGSMFGAYAPAWHFDELRGLGELRSTSADLIRYLEAHLGTDSFARSAALQAGHQPRYSLSDELHMGFSWFIRDLNENAGRLIYHGGGTGGFRSAIAFDPASGRAAVALTNSNSDVQDLALHLANPAAPLRELPEDGALPEALIAQLSGLYQNPNLPVFELFGQNGRLMGQMDGQPALPLEQVEGLSFRNQAVGARMEFEASGQEPATGFVLHQGGMQFPFERITERPTGPVAIALSPEVLAEYAGTYHAGGGLSFQIEAAEGHLSARLTGQPAAKVLPEGNDRFFYEVVPAALQFERNDEGRITAVTLLQHGQEIRFQREP</sequence>
<dbReference type="InterPro" id="IPR001466">
    <property type="entry name" value="Beta-lactam-related"/>
</dbReference>
<evidence type="ECO:0000313" key="4">
    <source>
        <dbReference type="EMBL" id="AXJ01436.1"/>
    </source>
</evidence>
<dbReference type="InterPro" id="IPR021860">
    <property type="entry name" value="Peptidase_S12_Pab87-rel_C"/>
</dbReference>
<organism evidence="4 5">
    <name type="scientific">Cyclonatronum proteinivorum</name>
    <dbReference type="NCBI Taxonomy" id="1457365"/>
    <lineage>
        <taxon>Bacteria</taxon>
        <taxon>Pseudomonadati</taxon>
        <taxon>Balneolota</taxon>
        <taxon>Balneolia</taxon>
        <taxon>Balneolales</taxon>
        <taxon>Cyclonatronaceae</taxon>
        <taxon>Cyclonatronum</taxon>
    </lineage>
</organism>
<evidence type="ECO:0000259" key="3">
    <source>
        <dbReference type="Pfam" id="PF11954"/>
    </source>
</evidence>
<dbReference type="Pfam" id="PF11954">
    <property type="entry name" value="DUF3471"/>
    <property type="match status" value="1"/>
</dbReference>
<feature type="domain" description="Beta-lactamase-related" evidence="2">
    <location>
        <begin position="30"/>
        <end position="349"/>
    </location>
</feature>
<evidence type="ECO:0000259" key="2">
    <source>
        <dbReference type="Pfam" id="PF00144"/>
    </source>
</evidence>
<dbReference type="Gene3D" id="3.40.710.10">
    <property type="entry name" value="DD-peptidase/beta-lactamase superfamily"/>
    <property type="match status" value="1"/>
</dbReference>
<gene>
    <name evidence="4" type="ORF">CYPRO_2188</name>
</gene>
<feature type="domain" description="Peptidase S12 Pab87-related C-terminal" evidence="3">
    <location>
        <begin position="463"/>
        <end position="550"/>
    </location>
</feature>
<dbReference type="PANTHER" id="PTHR46825">
    <property type="entry name" value="D-ALANYL-D-ALANINE-CARBOXYPEPTIDASE/ENDOPEPTIDASE AMPH"/>
    <property type="match status" value="1"/>
</dbReference>
<evidence type="ECO:0000256" key="1">
    <source>
        <dbReference type="SAM" id="SignalP"/>
    </source>
</evidence>
<feature type="chain" id="PRO_5016715811" evidence="1">
    <location>
        <begin position="23"/>
        <end position="552"/>
    </location>
</feature>
<dbReference type="AlphaFoldDB" id="A0A345ULT4"/>
<accession>A0A345ULT4</accession>
<evidence type="ECO:0000313" key="5">
    <source>
        <dbReference type="Proteomes" id="UP000254808"/>
    </source>
</evidence>
<dbReference type="KEGG" id="cprv:CYPRO_2188"/>
<name>A0A345ULT4_9BACT</name>
<dbReference type="InterPro" id="IPR050491">
    <property type="entry name" value="AmpC-like"/>
</dbReference>
<dbReference type="Pfam" id="PF00144">
    <property type="entry name" value="Beta-lactamase"/>
    <property type="match status" value="1"/>
</dbReference>
<proteinExistence type="predicted"/>
<dbReference type="Proteomes" id="UP000254808">
    <property type="component" value="Chromosome"/>
</dbReference>
<protein>
    <submittedName>
        <fullName evidence="4">CubicO group peptidase, beta-lactamase class C family</fullName>
    </submittedName>
</protein>
<feature type="signal peptide" evidence="1">
    <location>
        <begin position="1"/>
        <end position="22"/>
    </location>
</feature>
<dbReference type="PANTHER" id="PTHR46825:SF8">
    <property type="entry name" value="BETA-LACTAMASE-RELATED"/>
    <property type="match status" value="1"/>
</dbReference>
<keyword evidence="1" id="KW-0732">Signal</keyword>
<dbReference type="EMBL" id="CP027806">
    <property type="protein sequence ID" value="AXJ01436.1"/>
    <property type="molecule type" value="Genomic_DNA"/>
</dbReference>